<comment type="caution">
    <text evidence="1">The sequence shown here is derived from an EMBL/GenBank/DDBJ whole genome shotgun (WGS) entry which is preliminary data.</text>
</comment>
<reference evidence="1 2" key="1">
    <citation type="submission" date="2024-11" db="EMBL/GenBank/DDBJ databases">
        <title>Identification and Characterization of a Novel Fosfomycin Bacillithiol Transferase FosB8 in Paenibacillus illinoisensis.</title>
        <authorList>
            <person name="Lu W."/>
        </authorList>
    </citation>
    <scope>NUCLEOTIDE SEQUENCE [LARGE SCALE GENOMIC DNA]</scope>
    <source>
        <strain evidence="1 2">WP77</strain>
    </source>
</reference>
<evidence type="ECO:0000313" key="1">
    <source>
        <dbReference type="EMBL" id="MFK0523680.1"/>
    </source>
</evidence>
<protein>
    <submittedName>
        <fullName evidence="1">Uncharacterized protein</fullName>
    </submittedName>
</protein>
<keyword evidence="2" id="KW-1185">Reference proteome</keyword>
<dbReference type="EMBL" id="JBIYSL010000003">
    <property type="protein sequence ID" value="MFK0523680.1"/>
    <property type="molecule type" value="Genomic_DNA"/>
</dbReference>
<accession>A0ABW8HVH7</accession>
<sequence length="61" mass="6843">MQDDARGGVFTVPEPQQEINMVEGEATFTLINITRLKSANLNVFVTIREYGRDKGISARED</sequence>
<dbReference type="Proteomes" id="UP001618531">
    <property type="component" value="Unassembled WGS sequence"/>
</dbReference>
<proteinExistence type="predicted"/>
<evidence type="ECO:0000313" key="2">
    <source>
        <dbReference type="Proteomes" id="UP001618531"/>
    </source>
</evidence>
<gene>
    <name evidence="1" type="ORF">ACINKY_15845</name>
</gene>
<name>A0ABW8HVH7_9BACL</name>
<dbReference type="RefSeq" id="WP_402876191.1">
    <property type="nucleotide sequence ID" value="NZ_JBIYSL010000003.1"/>
</dbReference>
<organism evidence="1 2">
    <name type="scientific">Paenibacillus illinoisensis</name>
    <dbReference type="NCBI Taxonomy" id="59845"/>
    <lineage>
        <taxon>Bacteria</taxon>
        <taxon>Bacillati</taxon>
        <taxon>Bacillota</taxon>
        <taxon>Bacilli</taxon>
        <taxon>Bacillales</taxon>
        <taxon>Paenibacillaceae</taxon>
        <taxon>Paenibacillus</taxon>
    </lineage>
</organism>